<dbReference type="InterPro" id="IPR037167">
    <property type="entry name" value="Peptidase_S11_C_sf"/>
</dbReference>
<dbReference type="SMART" id="SM00936">
    <property type="entry name" value="PBP5_C"/>
    <property type="match status" value="1"/>
</dbReference>
<comment type="similarity">
    <text evidence="3 15">Belongs to the peptidase S11 family.</text>
</comment>
<dbReference type="GO" id="GO:0009002">
    <property type="term" value="F:serine-type D-Ala-D-Ala carboxypeptidase activity"/>
    <property type="evidence" value="ECO:0007669"/>
    <property type="project" value="UniProtKB-EC"/>
</dbReference>
<evidence type="ECO:0000256" key="6">
    <source>
        <dbReference type="ARBA" id="ARBA00022670"/>
    </source>
</evidence>
<evidence type="ECO:0000256" key="9">
    <source>
        <dbReference type="ARBA" id="ARBA00022960"/>
    </source>
</evidence>
<dbReference type="EMBL" id="FXTU01000005">
    <property type="protein sequence ID" value="SMP25592.1"/>
    <property type="molecule type" value="Genomic_DNA"/>
</dbReference>
<dbReference type="GO" id="GO:0071555">
    <property type="term" value="P:cell wall organization"/>
    <property type="evidence" value="ECO:0007669"/>
    <property type="project" value="UniProtKB-KW"/>
</dbReference>
<keyword evidence="8" id="KW-0378">Hydrolase</keyword>
<keyword evidence="11" id="KW-0961">Cell wall biogenesis/degradation</keyword>
<dbReference type="Proteomes" id="UP001157946">
    <property type="component" value="Unassembled WGS sequence"/>
</dbReference>
<feature type="active site" evidence="13">
    <location>
        <position position="126"/>
    </location>
</feature>
<evidence type="ECO:0000256" key="1">
    <source>
        <dbReference type="ARBA" id="ARBA00003217"/>
    </source>
</evidence>
<dbReference type="InterPro" id="IPR012338">
    <property type="entry name" value="Beta-lactam/transpept-like"/>
</dbReference>
<dbReference type="Pfam" id="PF07943">
    <property type="entry name" value="PBP5_C"/>
    <property type="match status" value="1"/>
</dbReference>
<gene>
    <name evidence="17" type="ORF">SAMN06265361_10540</name>
</gene>
<evidence type="ECO:0000313" key="17">
    <source>
        <dbReference type="EMBL" id="SMP25592.1"/>
    </source>
</evidence>
<evidence type="ECO:0000256" key="14">
    <source>
        <dbReference type="PIRSR" id="PIRSR618044-2"/>
    </source>
</evidence>
<feature type="binding site" evidence="14">
    <location>
        <position position="247"/>
    </location>
    <ligand>
        <name>substrate</name>
    </ligand>
</feature>
<dbReference type="GO" id="GO:0006508">
    <property type="term" value="P:proteolysis"/>
    <property type="evidence" value="ECO:0007669"/>
    <property type="project" value="UniProtKB-KW"/>
</dbReference>
<feature type="active site" description="Proton acceptor" evidence="13">
    <location>
        <position position="69"/>
    </location>
</feature>
<keyword evidence="18" id="KW-1185">Reference proteome</keyword>
<sequence length="413" mass="45496">MKSMRIARMIALFVLLSISALFFLPIAVSAEELTPDIKAKSYILLDFDSGAVLGEFKADEERAPASMTKMMSAFVVLDKINEGKLKWEDVVTVSQRAANIEEAQLFLKAGEKVTVKELFTAMLVYSANDATVALAEHVGGTEEGFVELMNQKAQALGMVHTHYRCASGLDLHLYPDPPQVSGDHVMSARDSAILARELIRTYPEVLQTTAMTEATFFEGTDHAQKKPNWNKMLPGFNQFYEGVDGVKTGHTNRAGYCFTGTAEQRGYRLISVVMGTGSDHARFAETKKLLDYGFGSFQPKEWIAQNGKIRGKETLALPNGVERTVPVVASEKLVVPARIGEEENYTIQVTFNKGVQAPLNKGDVVGEARLLYKNQPVKGVAPIQMVAAAPVEQASEFRLFFRKAGDTIKGWFN</sequence>
<dbReference type="EC" id="3.4.16.4" evidence="4"/>
<evidence type="ECO:0000256" key="15">
    <source>
        <dbReference type="RuleBase" id="RU004016"/>
    </source>
</evidence>
<evidence type="ECO:0000256" key="12">
    <source>
        <dbReference type="ARBA" id="ARBA00034000"/>
    </source>
</evidence>
<accession>A0AA45WQH3</accession>
<dbReference type="SUPFAM" id="SSF56601">
    <property type="entry name" value="beta-lactamase/transpeptidase-like"/>
    <property type="match status" value="1"/>
</dbReference>
<feature type="active site" description="Acyl-ester intermediate" evidence="13">
    <location>
        <position position="66"/>
    </location>
</feature>
<organism evidence="17 18">
    <name type="scientific">Laceyella tengchongensis</name>
    <dbReference type="NCBI Taxonomy" id="574699"/>
    <lineage>
        <taxon>Bacteria</taxon>
        <taxon>Bacillati</taxon>
        <taxon>Bacillota</taxon>
        <taxon>Bacilli</taxon>
        <taxon>Bacillales</taxon>
        <taxon>Thermoactinomycetaceae</taxon>
        <taxon>Laceyella</taxon>
    </lineage>
</organism>
<dbReference type="RefSeq" id="WP_102991131.1">
    <property type="nucleotide sequence ID" value="NZ_FXTU01000005.1"/>
</dbReference>
<dbReference type="GO" id="GO:0009252">
    <property type="term" value="P:peptidoglycan biosynthetic process"/>
    <property type="evidence" value="ECO:0007669"/>
    <property type="project" value="UniProtKB-KW"/>
</dbReference>
<keyword evidence="7" id="KW-0732">Signal</keyword>
<name>A0AA45WQH3_9BACL</name>
<keyword evidence="6" id="KW-0645">Protease</keyword>
<evidence type="ECO:0000256" key="4">
    <source>
        <dbReference type="ARBA" id="ARBA00012448"/>
    </source>
</evidence>
<evidence type="ECO:0000256" key="7">
    <source>
        <dbReference type="ARBA" id="ARBA00022729"/>
    </source>
</evidence>
<evidence type="ECO:0000256" key="10">
    <source>
        <dbReference type="ARBA" id="ARBA00022984"/>
    </source>
</evidence>
<dbReference type="InterPro" id="IPR015956">
    <property type="entry name" value="Peniciliin-bd_prot_C_sf"/>
</dbReference>
<dbReference type="Gene3D" id="3.40.710.10">
    <property type="entry name" value="DD-peptidase/beta-lactamase superfamily"/>
    <property type="match status" value="1"/>
</dbReference>
<evidence type="ECO:0000256" key="13">
    <source>
        <dbReference type="PIRSR" id="PIRSR618044-1"/>
    </source>
</evidence>
<comment type="function">
    <text evidence="1">Removes C-terminal D-alanyl residues from sugar-peptide cell wall precursors.</text>
</comment>
<comment type="catalytic activity">
    <reaction evidence="12">
        <text>Preferential cleavage: (Ac)2-L-Lys-D-Ala-|-D-Ala. Also transpeptidation of peptidyl-alanyl moieties that are N-acyl substituents of D-alanine.</text>
        <dbReference type="EC" id="3.4.16.4"/>
    </reaction>
</comment>
<protein>
    <recommendedName>
        <fullName evidence="4">serine-type D-Ala-D-Ala carboxypeptidase</fullName>
        <ecNumber evidence="4">3.4.16.4</ecNumber>
    </recommendedName>
</protein>
<dbReference type="SUPFAM" id="SSF69189">
    <property type="entry name" value="Penicillin-binding protein associated domain"/>
    <property type="match status" value="1"/>
</dbReference>
<evidence type="ECO:0000256" key="3">
    <source>
        <dbReference type="ARBA" id="ARBA00007164"/>
    </source>
</evidence>
<dbReference type="InterPro" id="IPR012907">
    <property type="entry name" value="Peptidase_S11_C"/>
</dbReference>
<comment type="caution">
    <text evidence="17">The sequence shown here is derived from an EMBL/GenBank/DDBJ whole genome shotgun (WGS) entry which is preliminary data.</text>
</comment>
<evidence type="ECO:0000313" key="18">
    <source>
        <dbReference type="Proteomes" id="UP001157946"/>
    </source>
</evidence>
<dbReference type="Gene3D" id="2.60.410.10">
    <property type="entry name" value="D-Ala-D-Ala carboxypeptidase, C-terminal domain"/>
    <property type="match status" value="1"/>
</dbReference>
<keyword evidence="5 17" id="KW-0121">Carboxypeptidase</keyword>
<dbReference type="AlphaFoldDB" id="A0AA45WQH3"/>
<dbReference type="InterPro" id="IPR001967">
    <property type="entry name" value="Peptidase_S11_N"/>
</dbReference>
<evidence type="ECO:0000256" key="2">
    <source>
        <dbReference type="ARBA" id="ARBA00004752"/>
    </source>
</evidence>
<dbReference type="GO" id="GO:0008360">
    <property type="term" value="P:regulation of cell shape"/>
    <property type="evidence" value="ECO:0007669"/>
    <property type="project" value="UniProtKB-KW"/>
</dbReference>
<dbReference type="PANTHER" id="PTHR21581:SF11">
    <property type="entry name" value="D-ALANYL-D-ALANINE CARBOXYPEPTIDASE DACA"/>
    <property type="match status" value="1"/>
</dbReference>
<dbReference type="InterPro" id="IPR018044">
    <property type="entry name" value="Peptidase_S11"/>
</dbReference>
<feature type="domain" description="Peptidase S11 D-Ala-D-Ala carboxypeptidase A C-terminal" evidence="16">
    <location>
        <begin position="297"/>
        <end position="393"/>
    </location>
</feature>
<keyword evidence="9" id="KW-0133">Cell shape</keyword>
<dbReference type="PANTHER" id="PTHR21581">
    <property type="entry name" value="D-ALANYL-D-ALANINE CARBOXYPEPTIDASE"/>
    <property type="match status" value="1"/>
</dbReference>
<evidence type="ECO:0000256" key="5">
    <source>
        <dbReference type="ARBA" id="ARBA00022645"/>
    </source>
</evidence>
<keyword evidence="10" id="KW-0573">Peptidoglycan synthesis</keyword>
<dbReference type="Pfam" id="PF00768">
    <property type="entry name" value="Peptidase_S11"/>
    <property type="match status" value="1"/>
</dbReference>
<proteinExistence type="inferred from homology"/>
<reference evidence="17" key="1">
    <citation type="submission" date="2017-05" db="EMBL/GenBank/DDBJ databases">
        <authorList>
            <person name="Varghese N."/>
            <person name="Submissions S."/>
        </authorList>
    </citation>
    <scope>NUCLEOTIDE SEQUENCE</scope>
    <source>
        <strain evidence="17">DSM 45262</strain>
    </source>
</reference>
<evidence type="ECO:0000256" key="11">
    <source>
        <dbReference type="ARBA" id="ARBA00023316"/>
    </source>
</evidence>
<comment type="pathway">
    <text evidence="2">Cell wall biogenesis; peptidoglycan biosynthesis.</text>
</comment>
<evidence type="ECO:0000256" key="8">
    <source>
        <dbReference type="ARBA" id="ARBA00022801"/>
    </source>
</evidence>
<evidence type="ECO:0000259" key="16">
    <source>
        <dbReference type="SMART" id="SM00936"/>
    </source>
</evidence>
<dbReference type="PRINTS" id="PR00725">
    <property type="entry name" value="DADACBPTASE1"/>
</dbReference>